<dbReference type="FunFam" id="3.40.50.300:FF:000016">
    <property type="entry name" value="Oligopeptide ABC transporter ATP-binding component"/>
    <property type="match status" value="1"/>
</dbReference>
<dbReference type="InterPro" id="IPR003439">
    <property type="entry name" value="ABC_transporter-like_ATP-bd"/>
</dbReference>
<dbReference type="Pfam" id="PF00005">
    <property type="entry name" value="ABC_tran"/>
    <property type="match status" value="1"/>
</dbReference>
<reference evidence="6 7" key="1">
    <citation type="submission" date="2018-11" db="EMBL/GenBank/DDBJ databases">
        <authorList>
            <person name="Criscuolo A."/>
        </authorList>
    </citation>
    <scope>NUCLEOTIDE SEQUENCE [LARGE SCALE GENOMIC DNA]</scope>
    <source>
        <strain evidence="6">AT11b</strain>
    </source>
</reference>
<dbReference type="GO" id="GO:0005524">
    <property type="term" value="F:ATP binding"/>
    <property type="evidence" value="ECO:0007669"/>
    <property type="project" value="UniProtKB-KW"/>
</dbReference>
<keyword evidence="2" id="KW-0813">Transport</keyword>
<dbReference type="InterPro" id="IPR050319">
    <property type="entry name" value="ABC_transp_ATP-bind"/>
</dbReference>
<accession>A0A3P5WL06</accession>
<protein>
    <submittedName>
        <fullName evidence="6">Oligopeptide transport ATP-binding protein OppF</fullName>
    </submittedName>
</protein>
<dbReference type="Proteomes" id="UP000280861">
    <property type="component" value="Unassembled WGS sequence"/>
</dbReference>
<feature type="domain" description="ABC transporter" evidence="5">
    <location>
        <begin position="20"/>
        <end position="265"/>
    </location>
</feature>
<evidence type="ECO:0000313" key="7">
    <source>
        <dbReference type="Proteomes" id="UP000280861"/>
    </source>
</evidence>
<comment type="similarity">
    <text evidence="1">Belongs to the ABC transporter superfamily.</text>
</comment>
<dbReference type="PROSITE" id="PS00211">
    <property type="entry name" value="ABC_TRANSPORTER_1"/>
    <property type="match status" value="1"/>
</dbReference>
<keyword evidence="4 6" id="KW-0067">ATP-binding</keyword>
<evidence type="ECO:0000256" key="1">
    <source>
        <dbReference type="ARBA" id="ARBA00005417"/>
    </source>
</evidence>
<dbReference type="RefSeq" id="WP_124090859.1">
    <property type="nucleotide sequence ID" value="NZ_CBCRYA010000013.1"/>
</dbReference>
<dbReference type="CDD" id="cd03257">
    <property type="entry name" value="ABC_NikE_OppD_transporters"/>
    <property type="match status" value="1"/>
</dbReference>
<dbReference type="PANTHER" id="PTHR43776">
    <property type="entry name" value="TRANSPORT ATP-BINDING PROTEIN"/>
    <property type="match status" value="1"/>
</dbReference>
<evidence type="ECO:0000256" key="4">
    <source>
        <dbReference type="ARBA" id="ARBA00022840"/>
    </source>
</evidence>
<evidence type="ECO:0000256" key="3">
    <source>
        <dbReference type="ARBA" id="ARBA00022741"/>
    </source>
</evidence>
<dbReference type="AlphaFoldDB" id="A0A3P5WL06"/>
<dbReference type="Pfam" id="PF08352">
    <property type="entry name" value="oligo_HPY"/>
    <property type="match status" value="1"/>
</dbReference>
<dbReference type="OrthoDB" id="8481147at2"/>
<dbReference type="PANTHER" id="PTHR43776:SF7">
    <property type="entry name" value="D,D-DIPEPTIDE TRANSPORT ATP-BINDING PROTEIN DDPF-RELATED"/>
    <property type="match status" value="1"/>
</dbReference>
<sequence>MTAATTESGAAAGVAHKELLQVKDLIVEYPGKGFRAKPFRALTDINISIGQGETLGLVGESGSGKTTLGRAVLGLAPVTGGKITFNGQDISHANRKDRRELSRDLQVVFQDPYTSLNPALEIGDILAEPLGVQGMESGAATKRVRELLDQVGLPSDAIHRLPREFSGGQRQRVAIARALALSPKLIVCDEPVSALDLSTQARVLDLFLQIQRDTGVSYLFVSHDLDVVRHISHRVAVMYHGEIVEQGPAETVTRTPEHPYTQRLLLASPVPDPDRQEKRRADRHRLLEQQRQQHEQGAVLA</sequence>
<evidence type="ECO:0000313" key="6">
    <source>
        <dbReference type="EMBL" id="VDC22185.1"/>
    </source>
</evidence>
<evidence type="ECO:0000256" key="2">
    <source>
        <dbReference type="ARBA" id="ARBA00022448"/>
    </source>
</evidence>
<name>A0A3P5WL06_9MICC</name>
<dbReference type="SUPFAM" id="SSF52540">
    <property type="entry name" value="P-loop containing nucleoside triphosphate hydrolases"/>
    <property type="match status" value="1"/>
</dbReference>
<dbReference type="Gene3D" id="3.40.50.300">
    <property type="entry name" value="P-loop containing nucleotide triphosphate hydrolases"/>
    <property type="match status" value="1"/>
</dbReference>
<dbReference type="GO" id="GO:0055085">
    <property type="term" value="P:transmembrane transport"/>
    <property type="evidence" value="ECO:0007669"/>
    <property type="project" value="UniProtKB-ARBA"/>
</dbReference>
<dbReference type="InterPro" id="IPR013563">
    <property type="entry name" value="Oligopep_ABC_C"/>
</dbReference>
<gene>
    <name evidence="6" type="primary">oppF_1</name>
    <name evidence="6" type="ORF">PSET11_00859</name>
</gene>
<keyword evidence="7" id="KW-1185">Reference proteome</keyword>
<dbReference type="GO" id="GO:0016887">
    <property type="term" value="F:ATP hydrolysis activity"/>
    <property type="evidence" value="ECO:0007669"/>
    <property type="project" value="InterPro"/>
</dbReference>
<dbReference type="InterPro" id="IPR017871">
    <property type="entry name" value="ABC_transporter-like_CS"/>
</dbReference>
<dbReference type="InterPro" id="IPR027417">
    <property type="entry name" value="P-loop_NTPase"/>
</dbReference>
<dbReference type="InterPro" id="IPR003593">
    <property type="entry name" value="AAA+_ATPase"/>
</dbReference>
<dbReference type="SMART" id="SM00382">
    <property type="entry name" value="AAA"/>
    <property type="match status" value="1"/>
</dbReference>
<dbReference type="GO" id="GO:0015833">
    <property type="term" value="P:peptide transport"/>
    <property type="evidence" value="ECO:0007669"/>
    <property type="project" value="InterPro"/>
</dbReference>
<evidence type="ECO:0000259" key="5">
    <source>
        <dbReference type="PROSITE" id="PS50893"/>
    </source>
</evidence>
<organism evidence="6 7">
    <name type="scientific">Arthrobacter ulcerisalmonis</name>
    <dbReference type="NCBI Taxonomy" id="2483813"/>
    <lineage>
        <taxon>Bacteria</taxon>
        <taxon>Bacillati</taxon>
        <taxon>Actinomycetota</taxon>
        <taxon>Actinomycetes</taxon>
        <taxon>Micrococcales</taxon>
        <taxon>Micrococcaceae</taxon>
        <taxon>Arthrobacter</taxon>
    </lineage>
</organism>
<dbReference type="PROSITE" id="PS50893">
    <property type="entry name" value="ABC_TRANSPORTER_2"/>
    <property type="match status" value="1"/>
</dbReference>
<proteinExistence type="inferred from homology"/>
<keyword evidence="3" id="KW-0547">Nucleotide-binding</keyword>
<dbReference type="EMBL" id="UXAU01000014">
    <property type="protein sequence ID" value="VDC22185.1"/>
    <property type="molecule type" value="Genomic_DNA"/>
</dbReference>